<feature type="domain" description="PAC" evidence="8">
    <location>
        <begin position="77"/>
        <end position="129"/>
    </location>
</feature>
<dbReference type="InterPro" id="IPR003594">
    <property type="entry name" value="HATPase_dom"/>
</dbReference>
<evidence type="ECO:0000256" key="1">
    <source>
        <dbReference type="ARBA" id="ARBA00000085"/>
    </source>
</evidence>
<evidence type="ECO:0000256" key="5">
    <source>
        <dbReference type="ARBA" id="ARBA00022777"/>
    </source>
</evidence>
<dbReference type="Pfam" id="PF02518">
    <property type="entry name" value="HATPase_c"/>
    <property type="match status" value="1"/>
</dbReference>
<proteinExistence type="predicted"/>
<reference evidence="10" key="1">
    <citation type="submission" date="2017-04" db="EMBL/GenBank/DDBJ databases">
        <authorList>
            <person name="Varghese N."/>
            <person name="Submissions S."/>
        </authorList>
    </citation>
    <scope>NUCLEOTIDE SEQUENCE [LARGE SCALE GENOMIC DNA]</scope>
    <source>
        <strain evidence="10">Dd16</strain>
    </source>
</reference>
<dbReference type="InterPro" id="IPR036890">
    <property type="entry name" value="HATPase_C_sf"/>
</dbReference>
<dbReference type="InterPro" id="IPR001610">
    <property type="entry name" value="PAC"/>
</dbReference>
<evidence type="ECO:0000259" key="6">
    <source>
        <dbReference type="PROSITE" id="PS50109"/>
    </source>
</evidence>
<evidence type="ECO:0000313" key="10">
    <source>
        <dbReference type="Proteomes" id="UP000192934"/>
    </source>
</evidence>
<dbReference type="InterPro" id="IPR005467">
    <property type="entry name" value="His_kinase_dom"/>
</dbReference>
<keyword evidence="3" id="KW-0597">Phosphoprotein</keyword>
<dbReference type="InterPro" id="IPR013655">
    <property type="entry name" value="PAS_fold_3"/>
</dbReference>
<dbReference type="Gene3D" id="3.30.565.10">
    <property type="entry name" value="Histidine kinase-like ATPase, C-terminal domain"/>
    <property type="match status" value="1"/>
</dbReference>
<dbReference type="Proteomes" id="UP000192934">
    <property type="component" value="Chromosome I"/>
</dbReference>
<dbReference type="EMBL" id="LT840185">
    <property type="protein sequence ID" value="SMF61427.1"/>
    <property type="molecule type" value="Genomic_DNA"/>
</dbReference>
<dbReference type="SUPFAM" id="SSF47384">
    <property type="entry name" value="Homodimeric domain of signal transducing histidine kinase"/>
    <property type="match status" value="1"/>
</dbReference>
<dbReference type="Gene3D" id="1.10.287.130">
    <property type="match status" value="1"/>
</dbReference>
<dbReference type="PANTHER" id="PTHR43304:SF1">
    <property type="entry name" value="PAC DOMAIN-CONTAINING PROTEIN"/>
    <property type="match status" value="1"/>
</dbReference>
<evidence type="ECO:0000256" key="4">
    <source>
        <dbReference type="ARBA" id="ARBA00022679"/>
    </source>
</evidence>
<dbReference type="EC" id="2.7.13.3" evidence="2"/>
<dbReference type="SMART" id="SM00086">
    <property type="entry name" value="PAC"/>
    <property type="match status" value="2"/>
</dbReference>
<dbReference type="PROSITE" id="PS50109">
    <property type="entry name" value="HIS_KIN"/>
    <property type="match status" value="1"/>
</dbReference>
<dbReference type="PROSITE" id="PS50112">
    <property type="entry name" value="PAS"/>
    <property type="match status" value="2"/>
</dbReference>
<dbReference type="InterPro" id="IPR000700">
    <property type="entry name" value="PAS-assoc_C"/>
</dbReference>
<dbReference type="InterPro" id="IPR052162">
    <property type="entry name" value="Sensor_kinase/Photoreceptor"/>
</dbReference>
<dbReference type="InterPro" id="IPR000014">
    <property type="entry name" value="PAS"/>
</dbReference>
<name>A0A1X7G0A1_9SPHN</name>
<dbReference type="Gene3D" id="3.30.450.20">
    <property type="entry name" value="PAS domain"/>
    <property type="match status" value="2"/>
</dbReference>
<feature type="domain" description="PAC" evidence="8">
    <location>
        <begin position="206"/>
        <end position="258"/>
    </location>
</feature>
<evidence type="ECO:0000256" key="2">
    <source>
        <dbReference type="ARBA" id="ARBA00012438"/>
    </source>
</evidence>
<dbReference type="Pfam" id="PF08447">
    <property type="entry name" value="PAS_3"/>
    <property type="match status" value="2"/>
</dbReference>
<dbReference type="PROSITE" id="PS50113">
    <property type="entry name" value="PAC"/>
    <property type="match status" value="2"/>
</dbReference>
<dbReference type="SMART" id="SM00387">
    <property type="entry name" value="HATPase_c"/>
    <property type="match status" value="1"/>
</dbReference>
<dbReference type="PANTHER" id="PTHR43304">
    <property type="entry name" value="PHYTOCHROME-LIKE PROTEIN CPH1"/>
    <property type="match status" value="1"/>
</dbReference>
<dbReference type="AlphaFoldDB" id="A0A1X7G0A1"/>
<keyword evidence="4" id="KW-0808">Transferase</keyword>
<feature type="domain" description="Histidine kinase" evidence="6">
    <location>
        <begin position="278"/>
        <end position="492"/>
    </location>
</feature>
<feature type="domain" description="PAS" evidence="7">
    <location>
        <begin position="130"/>
        <end position="202"/>
    </location>
</feature>
<feature type="domain" description="PAS" evidence="7">
    <location>
        <begin position="4"/>
        <end position="74"/>
    </location>
</feature>
<sequence>MRESEELYRYTLELADQFAWTADANGYITHITPTFAALIGAKAGEDLVEVWKKAVHPADFPIMLESARRAVAERRRCDSYFRLRMSDGGLRWFAARAVPLFGKNGELVRWYGITEDVHDSREAERALRDADERYRLAVLATHDVIWDYDLVNNRVVWNDATAPIFGYELGDGPTPLGWWNEKLHPDDHARVSASFGQALENGWSNWAETYRFRDASGEYRHIFDRGFIIHDDQNRSIRAVGSMSDITDRRRAEEKLQRVQAELVHVSRLSAMGALASTLAHELNQPLTAITNYMAGSSRLLAGGASNVDAVRVAIEAAEASAIRAGEIVRGLRELVARGNVRIRREELHRIVEDAAVLAFIDAKRQGVVHQVHIDPAAHWVEADRVQLQQVLINLVRNAVEAMKDLPRREITIGAVPLADGMIEVSVADTGCGLPEKIRDALFSPFHGTSPDGMGIGLSICRTIVEAHGGRIWADDAPDGGAVFRFTVPRSRRPVDV</sequence>
<evidence type="ECO:0000259" key="8">
    <source>
        <dbReference type="PROSITE" id="PS50113"/>
    </source>
</evidence>
<protein>
    <recommendedName>
        <fullName evidence="2">histidine kinase</fullName>
        <ecNumber evidence="2">2.7.13.3</ecNumber>
    </recommendedName>
</protein>
<dbReference type="InterPro" id="IPR036097">
    <property type="entry name" value="HisK_dim/P_sf"/>
</dbReference>
<gene>
    <name evidence="9" type="ORF">SAMN06295910_0415</name>
</gene>
<dbReference type="STRING" id="941907.SAMN06295910_0415"/>
<dbReference type="GO" id="GO:0000155">
    <property type="term" value="F:phosphorelay sensor kinase activity"/>
    <property type="evidence" value="ECO:0007669"/>
    <property type="project" value="InterPro"/>
</dbReference>
<organism evidence="9 10">
    <name type="scientific">Allosphingosinicella indica</name>
    <dbReference type="NCBI Taxonomy" id="941907"/>
    <lineage>
        <taxon>Bacteria</taxon>
        <taxon>Pseudomonadati</taxon>
        <taxon>Pseudomonadota</taxon>
        <taxon>Alphaproteobacteria</taxon>
        <taxon>Sphingomonadales</taxon>
        <taxon>Sphingomonadaceae</taxon>
        <taxon>Allosphingosinicella</taxon>
    </lineage>
</organism>
<evidence type="ECO:0000313" key="9">
    <source>
        <dbReference type="EMBL" id="SMF61427.1"/>
    </source>
</evidence>
<evidence type="ECO:0000256" key="3">
    <source>
        <dbReference type="ARBA" id="ARBA00022553"/>
    </source>
</evidence>
<dbReference type="CDD" id="cd00130">
    <property type="entry name" value="PAS"/>
    <property type="match status" value="2"/>
</dbReference>
<dbReference type="NCBIfam" id="TIGR00229">
    <property type="entry name" value="sensory_box"/>
    <property type="match status" value="2"/>
</dbReference>
<dbReference type="SUPFAM" id="SSF55785">
    <property type="entry name" value="PYP-like sensor domain (PAS domain)"/>
    <property type="match status" value="2"/>
</dbReference>
<keyword evidence="5 9" id="KW-0418">Kinase</keyword>
<dbReference type="InterPro" id="IPR004358">
    <property type="entry name" value="Sig_transdc_His_kin-like_C"/>
</dbReference>
<dbReference type="CDD" id="cd00082">
    <property type="entry name" value="HisKA"/>
    <property type="match status" value="1"/>
</dbReference>
<evidence type="ECO:0000259" key="7">
    <source>
        <dbReference type="PROSITE" id="PS50112"/>
    </source>
</evidence>
<keyword evidence="10" id="KW-1185">Reference proteome</keyword>
<dbReference type="SMART" id="SM00388">
    <property type="entry name" value="HisKA"/>
    <property type="match status" value="1"/>
</dbReference>
<dbReference type="InterPro" id="IPR003661">
    <property type="entry name" value="HisK_dim/P_dom"/>
</dbReference>
<dbReference type="SMART" id="SM00091">
    <property type="entry name" value="PAS"/>
    <property type="match status" value="2"/>
</dbReference>
<dbReference type="InterPro" id="IPR035965">
    <property type="entry name" value="PAS-like_dom_sf"/>
</dbReference>
<dbReference type="Gene3D" id="6.10.250.2580">
    <property type="match status" value="1"/>
</dbReference>
<dbReference type="PRINTS" id="PR00344">
    <property type="entry name" value="BCTRLSENSOR"/>
</dbReference>
<dbReference type="SUPFAM" id="SSF55874">
    <property type="entry name" value="ATPase domain of HSP90 chaperone/DNA topoisomerase II/histidine kinase"/>
    <property type="match status" value="1"/>
</dbReference>
<comment type="catalytic activity">
    <reaction evidence="1">
        <text>ATP + protein L-histidine = ADP + protein N-phospho-L-histidine.</text>
        <dbReference type="EC" id="2.7.13.3"/>
    </reaction>
</comment>
<accession>A0A1X7G0A1</accession>